<dbReference type="InterPro" id="IPR037523">
    <property type="entry name" value="VOC_core"/>
</dbReference>
<proteinExistence type="predicted"/>
<dbReference type="Gene3D" id="3.30.720.110">
    <property type="match status" value="1"/>
</dbReference>
<dbReference type="RefSeq" id="WP_053013939.1">
    <property type="nucleotide sequence ID" value="NZ_CP011371.1"/>
</dbReference>
<dbReference type="STRING" id="413882.AAW51_5336"/>
<reference evidence="2 3" key="1">
    <citation type="submission" date="2015-05" db="EMBL/GenBank/DDBJ databases">
        <authorList>
            <person name="Tang B."/>
            <person name="Yu Y."/>
        </authorList>
    </citation>
    <scope>NUCLEOTIDE SEQUENCE [LARGE SCALE GENOMIC DNA]</scope>
    <source>
        <strain evidence="2 3">DSM 7029</strain>
    </source>
</reference>
<dbReference type="Pfam" id="PF00903">
    <property type="entry name" value="Glyoxalase"/>
    <property type="match status" value="1"/>
</dbReference>
<dbReference type="PANTHER" id="PTHR34109">
    <property type="entry name" value="BNAUNNG04460D PROTEIN-RELATED"/>
    <property type="match status" value="1"/>
</dbReference>
<accession>A0A0G3BRI5</accession>
<protein>
    <recommendedName>
        <fullName evidence="1">VOC domain-containing protein</fullName>
    </recommendedName>
</protein>
<dbReference type="Gene3D" id="3.30.720.120">
    <property type="match status" value="1"/>
</dbReference>
<dbReference type="CDD" id="cd07246">
    <property type="entry name" value="VOC_like"/>
    <property type="match status" value="1"/>
</dbReference>
<dbReference type="PROSITE" id="PS51819">
    <property type="entry name" value="VOC"/>
    <property type="match status" value="1"/>
</dbReference>
<evidence type="ECO:0000259" key="1">
    <source>
        <dbReference type="PROSITE" id="PS51819"/>
    </source>
</evidence>
<dbReference type="EMBL" id="CP011371">
    <property type="protein sequence ID" value="AKJ32027.1"/>
    <property type="molecule type" value="Genomic_DNA"/>
</dbReference>
<dbReference type="InterPro" id="IPR029068">
    <property type="entry name" value="Glyas_Bleomycin-R_OHBP_Dase"/>
</dbReference>
<feature type="domain" description="VOC" evidence="1">
    <location>
        <begin position="12"/>
        <end position="129"/>
    </location>
</feature>
<dbReference type="SUPFAM" id="SSF54593">
    <property type="entry name" value="Glyoxalase/Bleomycin resistance protein/Dihydroxybiphenyl dioxygenase"/>
    <property type="match status" value="1"/>
</dbReference>
<evidence type="ECO:0000313" key="2">
    <source>
        <dbReference type="EMBL" id="AKJ32027.1"/>
    </source>
</evidence>
<dbReference type="InterPro" id="IPR004360">
    <property type="entry name" value="Glyas_Fos-R_dOase_dom"/>
</dbReference>
<dbReference type="Proteomes" id="UP000035352">
    <property type="component" value="Chromosome"/>
</dbReference>
<evidence type="ECO:0000313" key="3">
    <source>
        <dbReference type="Proteomes" id="UP000035352"/>
    </source>
</evidence>
<dbReference type="KEGG" id="pbh:AAW51_5336"/>
<dbReference type="AlphaFoldDB" id="A0A0G3BRI5"/>
<gene>
    <name evidence="2" type="ORF">AAW51_5336</name>
</gene>
<keyword evidence="3" id="KW-1185">Reference proteome</keyword>
<organism evidence="2 3">
    <name type="scientific">Caldimonas brevitalea</name>
    <dbReference type="NCBI Taxonomy" id="413882"/>
    <lineage>
        <taxon>Bacteria</taxon>
        <taxon>Pseudomonadati</taxon>
        <taxon>Pseudomonadota</taxon>
        <taxon>Betaproteobacteria</taxon>
        <taxon>Burkholderiales</taxon>
        <taxon>Sphaerotilaceae</taxon>
        <taxon>Caldimonas</taxon>
    </lineage>
</organism>
<sequence>MSHTPADFRPPGYTAVSPYLLVEDAPALIDFLTSALGATLVARHDAPEGGIMHASMRLHDAMIEVSDACPAWPSRQAAVHVYVSDVDAACRRAVQAGATLLQPVEDKPYGERACALQDRWGNHWYVATALPVQPVRDTPA</sequence>
<dbReference type="PANTHER" id="PTHR34109:SF1">
    <property type="entry name" value="VOC DOMAIN-CONTAINING PROTEIN"/>
    <property type="match status" value="1"/>
</dbReference>
<name>A0A0G3BRI5_9BURK</name>